<feature type="repeat" description="TPR" evidence="3">
    <location>
        <begin position="8"/>
        <end position="41"/>
    </location>
</feature>
<dbReference type="PANTHER" id="PTHR44858">
    <property type="entry name" value="TETRATRICOPEPTIDE REPEAT PROTEIN 6"/>
    <property type="match status" value="1"/>
</dbReference>
<reference evidence="4 5" key="1">
    <citation type="submission" date="2021-03" db="EMBL/GenBank/DDBJ databases">
        <title>Metabolic Capacity of the Antarctic Cyanobacterium Phormidium pseudopriestleyi that Sustains Oxygenic Photosynthesis in the Presence of Hydrogen Sulfide.</title>
        <authorList>
            <person name="Lumian J.E."/>
            <person name="Jungblut A.D."/>
            <person name="Dillon M.L."/>
            <person name="Hawes I."/>
            <person name="Doran P.T."/>
            <person name="Mackey T.J."/>
            <person name="Dick G.J."/>
            <person name="Grettenberger C.L."/>
            <person name="Sumner D.Y."/>
        </authorList>
    </citation>
    <scope>NUCLEOTIDE SEQUENCE [LARGE SCALE GENOMIC DNA]</scope>
    <source>
        <strain evidence="4 5">FRX01</strain>
    </source>
</reference>
<dbReference type="PROSITE" id="PS50005">
    <property type="entry name" value="TPR"/>
    <property type="match status" value="3"/>
</dbReference>
<dbReference type="RefSeq" id="WP_207086530.1">
    <property type="nucleotide sequence ID" value="NZ_JAFLQW010000056.1"/>
</dbReference>
<gene>
    <name evidence="4" type="ORF">J0895_02325</name>
</gene>
<feature type="repeat" description="TPR" evidence="3">
    <location>
        <begin position="76"/>
        <end position="109"/>
    </location>
</feature>
<dbReference type="InterPro" id="IPR011990">
    <property type="entry name" value="TPR-like_helical_dom_sf"/>
</dbReference>
<keyword evidence="2 3" id="KW-0802">TPR repeat</keyword>
<feature type="repeat" description="TPR" evidence="3">
    <location>
        <begin position="42"/>
        <end position="75"/>
    </location>
</feature>
<sequence>MVQIAETPKSLAQQGETFRLMGKYDQAINYFQRALELKSTYAWAHAHLGASYRDLGNFNEALAALGKAIELDPNYAWAHANLGLLNIKKQQYPQAEECFQQALAIDNNYAWAYAHLGQACYLQNTPNKLEEAQNHLSTAIVCNSEYAYAYALRSAVFSSMKKYENAVFDILTAIQKDNTIYSQDTAKRVLNELLVTRNAQAQG</sequence>
<dbReference type="Pfam" id="PF00515">
    <property type="entry name" value="TPR_1"/>
    <property type="match status" value="1"/>
</dbReference>
<evidence type="ECO:0000313" key="5">
    <source>
        <dbReference type="Proteomes" id="UP000664844"/>
    </source>
</evidence>
<dbReference type="InterPro" id="IPR050498">
    <property type="entry name" value="Ycf3"/>
</dbReference>
<proteinExistence type="predicted"/>
<dbReference type="Proteomes" id="UP000664844">
    <property type="component" value="Unassembled WGS sequence"/>
</dbReference>
<dbReference type="PROSITE" id="PS50293">
    <property type="entry name" value="TPR_REGION"/>
    <property type="match status" value="2"/>
</dbReference>
<organism evidence="4 5">
    <name type="scientific">Phormidium pseudopriestleyi FRX01</name>
    <dbReference type="NCBI Taxonomy" id="1759528"/>
    <lineage>
        <taxon>Bacteria</taxon>
        <taxon>Bacillati</taxon>
        <taxon>Cyanobacteriota</taxon>
        <taxon>Cyanophyceae</taxon>
        <taxon>Oscillatoriophycideae</taxon>
        <taxon>Oscillatoriales</taxon>
        <taxon>Oscillatoriaceae</taxon>
        <taxon>Phormidium</taxon>
    </lineage>
</organism>
<evidence type="ECO:0000256" key="2">
    <source>
        <dbReference type="ARBA" id="ARBA00022803"/>
    </source>
</evidence>
<evidence type="ECO:0000256" key="3">
    <source>
        <dbReference type="PROSITE-ProRule" id="PRU00339"/>
    </source>
</evidence>
<name>A0ABS3FM30_9CYAN</name>
<dbReference type="EMBL" id="JAFLQW010000056">
    <property type="protein sequence ID" value="MBO0347957.1"/>
    <property type="molecule type" value="Genomic_DNA"/>
</dbReference>
<dbReference type="Gene3D" id="1.25.40.10">
    <property type="entry name" value="Tetratricopeptide repeat domain"/>
    <property type="match status" value="3"/>
</dbReference>
<dbReference type="SMART" id="SM00028">
    <property type="entry name" value="TPR"/>
    <property type="match status" value="5"/>
</dbReference>
<keyword evidence="5" id="KW-1185">Reference proteome</keyword>
<dbReference type="InterPro" id="IPR019734">
    <property type="entry name" value="TPR_rpt"/>
</dbReference>
<keyword evidence="1" id="KW-0677">Repeat</keyword>
<comment type="caution">
    <text evidence="4">The sequence shown here is derived from an EMBL/GenBank/DDBJ whole genome shotgun (WGS) entry which is preliminary data.</text>
</comment>
<dbReference type="SUPFAM" id="SSF48452">
    <property type="entry name" value="TPR-like"/>
    <property type="match status" value="1"/>
</dbReference>
<dbReference type="PANTHER" id="PTHR44858:SF1">
    <property type="entry name" value="UDP-N-ACETYLGLUCOSAMINE--PEPTIDE N-ACETYLGLUCOSAMINYLTRANSFERASE SPINDLY-RELATED"/>
    <property type="match status" value="1"/>
</dbReference>
<evidence type="ECO:0000313" key="4">
    <source>
        <dbReference type="EMBL" id="MBO0347957.1"/>
    </source>
</evidence>
<protein>
    <submittedName>
        <fullName evidence="4">Tetratricopeptide repeat protein</fullName>
    </submittedName>
</protein>
<accession>A0ABS3FM30</accession>
<dbReference type="Pfam" id="PF13414">
    <property type="entry name" value="TPR_11"/>
    <property type="match status" value="1"/>
</dbReference>
<evidence type="ECO:0000256" key="1">
    <source>
        <dbReference type="ARBA" id="ARBA00022737"/>
    </source>
</evidence>